<feature type="compositionally biased region" description="Acidic residues" evidence="2">
    <location>
        <begin position="513"/>
        <end position="524"/>
    </location>
</feature>
<evidence type="ECO:0000256" key="1">
    <source>
        <dbReference type="SAM" id="Coils"/>
    </source>
</evidence>
<feature type="region of interest" description="Disordered" evidence="2">
    <location>
        <begin position="513"/>
        <end position="535"/>
    </location>
</feature>
<protein>
    <submittedName>
        <fullName evidence="3">Uncharacterized protein</fullName>
    </submittedName>
</protein>
<evidence type="ECO:0000313" key="3">
    <source>
        <dbReference type="EMBL" id="OWZ22505.1"/>
    </source>
</evidence>
<feature type="region of interest" description="Disordered" evidence="2">
    <location>
        <begin position="26"/>
        <end position="66"/>
    </location>
</feature>
<feature type="compositionally biased region" description="Low complexity" evidence="2">
    <location>
        <begin position="140"/>
        <end position="151"/>
    </location>
</feature>
<keyword evidence="1" id="KW-0175">Coiled coil</keyword>
<accession>A0A225WXN7</accession>
<evidence type="ECO:0000313" key="4">
    <source>
        <dbReference type="Proteomes" id="UP000198211"/>
    </source>
</evidence>
<proteinExistence type="predicted"/>
<dbReference type="EMBL" id="NBNE01000131">
    <property type="protein sequence ID" value="OWZ22505.1"/>
    <property type="molecule type" value="Genomic_DNA"/>
</dbReference>
<keyword evidence="4" id="KW-1185">Reference proteome</keyword>
<dbReference type="AlphaFoldDB" id="A0A225WXN7"/>
<feature type="compositionally biased region" description="Basic residues" evidence="2">
    <location>
        <begin position="178"/>
        <end position="197"/>
    </location>
</feature>
<gene>
    <name evidence="3" type="ORF">PHMEG_0002792</name>
</gene>
<feature type="compositionally biased region" description="Low complexity" evidence="2">
    <location>
        <begin position="463"/>
        <end position="473"/>
    </location>
</feature>
<dbReference type="Proteomes" id="UP000198211">
    <property type="component" value="Unassembled WGS sequence"/>
</dbReference>
<organism evidence="3 4">
    <name type="scientific">Phytophthora megakarya</name>
    <dbReference type="NCBI Taxonomy" id="4795"/>
    <lineage>
        <taxon>Eukaryota</taxon>
        <taxon>Sar</taxon>
        <taxon>Stramenopiles</taxon>
        <taxon>Oomycota</taxon>
        <taxon>Peronosporomycetes</taxon>
        <taxon>Peronosporales</taxon>
        <taxon>Peronosporaceae</taxon>
        <taxon>Phytophthora</taxon>
    </lineage>
</organism>
<comment type="caution">
    <text evidence="3">The sequence shown here is derived from an EMBL/GenBank/DDBJ whole genome shotgun (WGS) entry which is preliminary data.</text>
</comment>
<feature type="region of interest" description="Disordered" evidence="2">
    <location>
        <begin position="463"/>
        <end position="494"/>
    </location>
</feature>
<sequence length="569" mass="65007">MTDLIEKIGRFFAEQEAQIQETLSQVTHAPTHDSLPLSEPQAPVHRIPTHSPDFSRGTSVSNPAPKLARNNSLIRRRLSVNRAAEPIATSESQNLQESIAQLLNTTQPIKTHDGSSLRPSIPTRPLPFDEIWDHRHSNESVSWRPVSSPPSTISGRGSSVRDEELASHTSSDAPEKQRKPRPPHQKLRKRPRKKKRSSNQEEDPKVMAKANAEKVAAALTLAQERAKRYQYERLQLERELELERQVAAFRRQEQMTKIEEVRARSFRQCSSSPMTTARSSLSNTESNYDEPVWTADTNDLEPQQNSSSQFMVELEAQLQEKMSLELHVKQSYIRKCKQRERIRSKLDKILQHNVAQSSKVARLAALKASLDVELAAVLNETAQTRQERRDLELADEKERLKRQREVERALQIRLREEEWNSMMEEEKARSQIAAEARAKAYRRVEAHSAKLRRVLRYHPHQFSCSSVSSSGKSNNDDHNNDESNESSTDVNTAQPFKMDFFLPPELADFEEDGLCNNNEDEDEVNGNNESLEDSSNCTTMDVSFKWEISDVDPDKFQTVLLGLVSDDED</sequence>
<reference evidence="4" key="1">
    <citation type="submission" date="2017-03" db="EMBL/GenBank/DDBJ databases">
        <title>Phytopthora megakarya and P. palmivora, two closely related causual agents of cacao black pod achieved similar genome size and gene model numbers by different mechanisms.</title>
        <authorList>
            <person name="Ali S."/>
            <person name="Shao J."/>
            <person name="Larry D.J."/>
            <person name="Kronmiller B."/>
            <person name="Shen D."/>
            <person name="Strem M.D."/>
            <person name="Melnick R.L."/>
            <person name="Guiltinan M.J."/>
            <person name="Tyler B.M."/>
            <person name="Meinhardt L.W."/>
            <person name="Bailey B.A."/>
        </authorList>
    </citation>
    <scope>NUCLEOTIDE SEQUENCE [LARGE SCALE GENOMIC DNA]</scope>
    <source>
        <strain evidence="4">zdho120</strain>
    </source>
</reference>
<dbReference type="OrthoDB" id="122628at2759"/>
<feature type="region of interest" description="Disordered" evidence="2">
    <location>
        <begin position="137"/>
        <end position="209"/>
    </location>
</feature>
<name>A0A225WXN7_9STRA</name>
<evidence type="ECO:0000256" key="2">
    <source>
        <dbReference type="SAM" id="MobiDB-lite"/>
    </source>
</evidence>
<feature type="coiled-coil region" evidence="1">
    <location>
        <begin position="219"/>
        <end position="246"/>
    </location>
</feature>